<evidence type="ECO:0000313" key="2">
    <source>
        <dbReference type="Proteomes" id="UP000800039"/>
    </source>
</evidence>
<accession>A0A9P4GEQ5</accession>
<dbReference type="EMBL" id="ML976616">
    <property type="protein sequence ID" value="KAF1844653.1"/>
    <property type="molecule type" value="Genomic_DNA"/>
</dbReference>
<name>A0A9P4GEQ5_9PLEO</name>
<reference evidence="1" key="1">
    <citation type="submission" date="2020-01" db="EMBL/GenBank/DDBJ databases">
        <authorList>
            <consortium name="DOE Joint Genome Institute"/>
            <person name="Haridas S."/>
            <person name="Albert R."/>
            <person name="Binder M."/>
            <person name="Bloem J."/>
            <person name="Labutti K."/>
            <person name="Salamov A."/>
            <person name="Andreopoulos B."/>
            <person name="Baker S.E."/>
            <person name="Barry K."/>
            <person name="Bills G."/>
            <person name="Bluhm B.H."/>
            <person name="Cannon C."/>
            <person name="Castanera R."/>
            <person name="Culley D.E."/>
            <person name="Daum C."/>
            <person name="Ezra D."/>
            <person name="Gonzalez J.B."/>
            <person name="Henrissat B."/>
            <person name="Kuo A."/>
            <person name="Liang C."/>
            <person name="Lipzen A."/>
            <person name="Lutzoni F."/>
            <person name="Magnuson J."/>
            <person name="Mondo S."/>
            <person name="Nolan M."/>
            <person name="Ohm R."/>
            <person name="Pangilinan J."/>
            <person name="Park H.-J."/>
            <person name="Ramirez L."/>
            <person name="Alfaro M."/>
            <person name="Sun H."/>
            <person name="Tritt A."/>
            <person name="Yoshinaga Y."/>
            <person name="Zwiers L.-H."/>
            <person name="Turgeon B.G."/>
            <person name="Goodwin S.B."/>
            <person name="Spatafora J.W."/>
            <person name="Crous P.W."/>
            <person name="Grigoriev I.V."/>
        </authorList>
    </citation>
    <scope>NUCLEOTIDE SEQUENCE</scope>
    <source>
        <strain evidence="1">CBS 394.84</strain>
    </source>
</reference>
<gene>
    <name evidence="1" type="ORF">K460DRAFT_376305</name>
</gene>
<keyword evidence="2" id="KW-1185">Reference proteome</keyword>
<evidence type="ECO:0000313" key="1">
    <source>
        <dbReference type="EMBL" id="KAF1844653.1"/>
    </source>
</evidence>
<proteinExistence type="predicted"/>
<dbReference type="AlphaFoldDB" id="A0A9P4GEQ5"/>
<dbReference type="OrthoDB" id="2306919at2759"/>
<dbReference type="GeneID" id="63852119"/>
<dbReference type="Proteomes" id="UP000800039">
    <property type="component" value="Unassembled WGS sequence"/>
</dbReference>
<comment type="caution">
    <text evidence="1">The sequence shown here is derived from an EMBL/GenBank/DDBJ whole genome shotgun (WGS) entry which is preliminary data.</text>
</comment>
<sequence>MPESSSLATSPQNLHAISQTLLSKTKLVHPPQKAQINPVTTAVIADLHLHPTLEATLHILNHDLPSAHFLVRHMQAPPAVEGMLLHGILHRAEGDFDNARAWIGDVGDACAGFVPKRRGQSERLESEVYERIGSGEGANAQTSLISFVYSDEEEEGMKLIRDVEVFRGKKGRERLHGEEEQIEERIRMELSRVMEWSGSKFGDGEVLDARSAWVKNSDDITSMSNAMVSGDMGWRKF</sequence>
<organism evidence="1 2">
    <name type="scientific">Cucurbitaria berberidis CBS 394.84</name>
    <dbReference type="NCBI Taxonomy" id="1168544"/>
    <lineage>
        <taxon>Eukaryota</taxon>
        <taxon>Fungi</taxon>
        <taxon>Dikarya</taxon>
        <taxon>Ascomycota</taxon>
        <taxon>Pezizomycotina</taxon>
        <taxon>Dothideomycetes</taxon>
        <taxon>Pleosporomycetidae</taxon>
        <taxon>Pleosporales</taxon>
        <taxon>Pleosporineae</taxon>
        <taxon>Cucurbitariaceae</taxon>
        <taxon>Cucurbitaria</taxon>
    </lineage>
</organism>
<dbReference type="RefSeq" id="XP_040787216.1">
    <property type="nucleotide sequence ID" value="XM_040934868.1"/>
</dbReference>
<protein>
    <submittedName>
        <fullName evidence="1">Uncharacterized protein</fullName>
    </submittedName>
</protein>